<sequence length="186" mass="20839">MNVKPHSQRLRIPLMRLVRGPVLLDNMKEPMEGLELVTSIDIFPDEPLPGECYALKMEDDGAAPQVPAGSVGVFSRQSPGVPALHRVYLAQIKNERPLVCKLIKSDVAIHQRTKKPDSSTPIPDRLRQRRKSFMTPTPLHIPDARVSPIPDSAHEMVYLKNPEEGGPMLVVPGRELLWMHPLVFIP</sequence>
<proteinExistence type="predicted"/>
<protein>
    <submittedName>
        <fullName evidence="1">Uncharacterized protein</fullName>
    </submittedName>
</protein>
<dbReference type="STRING" id="1266370.NITGR_600013"/>
<gene>
    <name evidence="1" type="ORF">NITGR_600013</name>
</gene>
<dbReference type="HOGENOM" id="CLU_1453021_0_0_0"/>
<dbReference type="EMBL" id="CAQJ01000067">
    <property type="protein sequence ID" value="CCQ91228.1"/>
    <property type="molecule type" value="Genomic_DNA"/>
</dbReference>
<organism evidence="1 2">
    <name type="scientific">Nitrospina gracilis (strain 3/211)</name>
    <dbReference type="NCBI Taxonomy" id="1266370"/>
    <lineage>
        <taxon>Bacteria</taxon>
        <taxon>Pseudomonadati</taxon>
        <taxon>Nitrospinota/Tectimicrobiota group</taxon>
        <taxon>Nitrospinota</taxon>
        <taxon>Nitrospinia</taxon>
        <taxon>Nitrospinales</taxon>
        <taxon>Nitrospinaceae</taxon>
        <taxon>Nitrospina</taxon>
    </lineage>
</organism>
<keyword evidence="2" id="KW-1185">Reference proteome</keyword>
<dbReference type="InParanoid" id="M1ZCW9"/>
<accession>M1ZCW9</accession>
<evidence type="ECO:0000313" key="1">
    <source>
        <dbReference type="EMBL" id="CCQ91228.1"/>
    </source>
</evidence>
<evidence type="ECO:0000313" key="2">
    <source>
        <dbReference type="Proteomes" id="UP000011704"/>
    </source>
</evidence>
<name>M1ZCW9_NITG3</name>
<dbReference type="AlphaFoldDB" id="M1ZCW9"/>
<reference evidence="1 2" key="1">
    <citation type="journal article" date="2013" name="Front. Microbiol.">
        <title>The genome of Nitrospina gracilis illuminates the metabolism and evolution of the major marine nitrite oxidizer.</title>
        <authorList>
            <person name="Luecker S."/>
            <person name="Nowka B."/>
            <person name="Rattei T."/>
            <person name="Spieck E."/>
            <person name="and Daims H."/>
        </authorList>
    </citation>
    <scope>NUCLEOTIDE SEQUENCE [LARGE SCALE GENOMIC DNA]</scope>
    <source>
        <strain evidence="1 2">3/211</strain>
    </source>
</reference>
<comment type="caution">
    <text evidence="1">The sequence shown here is derived from an EMBL/GenBank/DDBJ whole genome shotgun (WGS) entry which is preliminary data.</text>
</comment>
<dbReference type="Proteomes" id="UP000011704">
    <property type="component" value="Unassembled WGS sequence"/>
</dbReference>